<organism evidence="4 5">
    <name type="scientific">Clostridium uliginosum</name>
    <dbReference type="NCBI Taxonomy" id="119641"/>
    <lineage>
        <taxon>Bacteria</taxon>
        <taxon>Bacillati</taxon>
        <taxon>Bacillota</taxon>
        <taxon>Clostridia</taxon>
        <taxon>Eubacteriales</taxon>
        <taxon>Clostridiaceae</taxon>
        <taxon>Clostridium</taxon>
    </lineage>
</organism>
<dbReference type="AlphaFoldDB" id="A0A1I1KTT7"/>
<sequence length="348" mass="39115">MFELKEEELLRDMLNKVTNDLDKRPGSSLIYNALAPAAQEITKLRSDMDRFLEYSFASSNIPSEYLDKRCREHGITRKCATYAIKLGKFYDCESNLLDIPINSRFSIDKINYTAIEKIEKGNYKMQCEVIGSNGNYPIGDLLPIEYIEGLGKGVLGKIIIEGVDVEKNESLFNRLIVKVQTPATSGNKYDYLNWALSVNGVGNALIKPLWNGNGTVRVLITDIEGRSPTEELIKNVVTTIEKNRPIGASVTVIGIKESNINISAKIIVEEGYNIQAIKEKIVININSYFKKIRLKSGVIRFNRIVNCILDVDGIVDYKEISINNEKKDIDLREDNIPILESVVVDSVT</sequence>
<dbReference type="Pfam" id="PF26078">
    <property type="entry name" value="Baseplate_J_M"/>
    <property type="match status" value="1"/>
</dbReference>
<gene>
    <name evidence="4" type="ORF">SAMN05421842_106135</name>
</gene>
<dbReference type="OrthoDB" id="2554267at2"/>
<dbReference type="PANTHER" id="PTHR37829">
    <property type="entry name" value="PHAGE-LIKE ELEMENT PBSX PROTEIN XKDT"/>
    <property type="match status" value="1"/>
</dbReference>
<dbReference type="PANTHER" id="PTHR37829:SF3">
    <property type="entry name" value="PROTEIN JAYE-RELATED"/>
    <property type="match status" value="1"/>
</dbReference>
<accession>A0A1I1KTT7</accession>
<feature type="domain" description="Baseplate J-like central" evidence="2">
    <location>
        <begin position="183"/>
        <end position="253"/>
    </location>
</feature>
<dbReference type="Proteomes" id="UP000199263">
    <property type="component" value="Unassembled WGS sequence"/>
</dbReference>
<name>A0A1I1KTT7_9CLOT</name>
<dbReference type="EMBL" id="FOMG01000006">
    <property type="protein sequence ID" value="SFC63682.1"/>
    <property type="molecule type" value="Genomic_DNA"/>
</dbReference>
<evidence type="ECO:0000313" key="4">
    <source>
        <dbReference type="EMBL" id="SFC63682.1"/>
    </source>
</evidence>
<feature type="domain" description="Baseplate J-like C-terminal" evidence="3">
    <location>
        <begin position="260"/>
        <end position="344"/>
    </location>
</feature>
<evidence type="ECO:0000256" key="1">
    <source>
        <dbReference type="ARBA" id="ARBA00038087"/>
    </source>
</evidence>
<protein>
    <submittedName>
        <fullName evidence="4">Uncharacterized phage protein gp47/JayE</fullName>
    </submittedName>
</protein>
<dbReference type="InterPro" id="IPR058531">
    <property type="entry name" value="Baseplate_J_M"/>
</dbReference>
<keyword evidence="5" id="KW-1185">Reference proteome</keyword>
<dbReference type="RefSeq" id="WP_090089699.1">
    <property type="nucleotide sequence ID" value="NZ_FOMG01000006.1"/>
</dbReference>
<reference evidence="4 5" key="1">
    <citation type="submission" date="2016-10" db="EMBL/GenBank/DDBJ databases">
        <authorList>
            <person name="de Groot N.N."/>
        </authorList>
    </citation>
    <scope>NUCLEOTIDE SEQUENCE [LARGE SCALE GENOMIC DNA]</scope>
    <source>
        <strain evidence="4 5">DSM 12992</strain>
    </source>
</reference>
<evidence type="ECO:0000259" key="2">
    <source>
        <dbReference type="Pfam" id="PF26078"/>
    </source>
</evidence>
<dbReference type="InterPro" id="IPR058530">
    <property type="entry name" value="Baseplate_J-like_C"/>
</dbReference>
<proteinExistence type="inferred from homology"/>
<dbReference type="InterPro" id="IPR052399">
    <property type="entry name" value="Phage_Baseplate_Assmbl_Protein"/>
</dbReference>
<comment type="similarity">
    <text evidence="1">Belongs to the Mu gp47/PBSX XkdT family.</text>
</comment>
<evidence type="ECO:0000313" key="5">
    <source>
        <dbReference type="Proteomes" id="UP000199263"/>
    </source>
</evidence>
<dbReference type="Pfam" id="PF26079">
    <property type="entry name" value="Baseplate_J_C"/>
    <property type="match status" value="1"/>
</dbReference>
<dbReference type="STRING" id="119641.SAMN05421842_106135"/>
<evidence type="ECO:0000259" key="3">
    <source>
        <dbReference type="Pfam" id="PF26079"/>
    </source>
</evidence>